<organism evidence="1 2">
    <name type="scientific">Portunus trituberculatus</name>
    <name type="common">Swimming crab</name>
    <name type="synonym">Neptunus trituberculatus</name>
    <dbReference type="NCBI Taxonomy" id="210409"/>
    <lineage>
        <taxon>Eukaryota</taxon>
        <taxon>Metazoa</taxon>
        <taxon>Ecdysozoa</taxon>
        <taxon>Arthropoda</taxon>
        <taxon>Crustacea</taxon>
        <taxon>Multicrustacea</taxon>
        <taxon>Malacostraca</taxon>
        <taxon>Eumalacostraca</taxon>
        <taxon>Eucarida</taxon>
        <taxon>Decapoda</taxon>
        <taxon>Pleocyemata</taxon>
        <taxon>Brachyura</taxon>
        <taxon>Eubrachyura</taxon>
        <taxon>Portunoidea</taxon>
        <taxon>Portunidae</taxon>
        <taxon>Portuninae</taxon>
        <taxon>Portunus</taxon>
    </lineage>
</organism>
<name>A0A5B7GKA7_PORTR</name>
<sequence length="71" mass="7852">MEPTQPCKSMKESERGASVSFSYKGLTNLVFSFRQGPSLPLRVFISTTGTREEATSQASCFSQRVSSDLRL</sequence>
<keyword evidence="2" id="KW-1185">Reference proteome</keyword>
<proteinExistence type="predicted"/>
<accession>A0A5B7GKA7</accession>
<gene>
    <name evidence="1" type="ORF">E2C01_051704</name>
</gene>
<dbReference type="Proteomes" id="UP000324222">
    <property type="component" value="Unassembled WGS sequence"/>
</dbReference>
<protein>
    <submittedName>
        <fullName evidence="1">Uncharacterized protein</fullName>
    </submittedName>
</protein>
<comment type="caution">
    <text evidence="1">The sequence shown here is derived from an EMBL/GenBank/DDBJ whole genome shotgun (WGS) entry which is preliminary data.</text>
</comment>
<evidence type="ECO:0000313" key="2">
    <source>
        <dbReference type="Proteomes" id="UP000324222"/>
    </source>
</evidence>
<evidence type="ECO:0000313" key="1">
    <source>
        <dbReference type="EMBL" id="MPC57717.1"/>
    </source>
</evidence>
<dbReference type="AlphaFoldDB" id="A0A5B7GKA7"/>
<dbReference type="EMBL" id="VSRR010015021">
    <property type="protein sequence ID" value="MPC57717.1"/>
    <property type="molecule type" value="Genomic_DNA"/>
</dbReference>
<reference evidence="1 2" key="1">
    <citation type="submission" date="2019-05" db="EMBL/GenBank/DDBJ databases">
        <title>Another draft genome of Portunus trituberculatus and its Hox gene families provides insights of decapod evolution.</title>
        <authorList>
            <person name="Jeong J.-H."/>
            <person name="Song I."/>
            <person name="Kim S."/>
            <person name="Choi T."/>
            <person name="Kim D."/>
            <person name="Ryu S."/>
            <person name="Kim W."/>
        </authorList>
    </citation>
    <scope>NUCLEOTIDE SEQUENCE [LARGE SCALE GENOMIC DNA]</scope>
    <source>
        <tissue evidence="1">Muscle</tissue>
    </source>
</reference>